<dbReference type="AlphaFoldDB" id="A0A0A9CSY0"/>
<sequence>MIPRRALFRITTSLTAKAIEKYPSADAAATAPPSWAFSAISLTHSSIPAMSSLFLFNIICCCSLSLQFKNGSSFSTPLEPTNSSCFFLQ</sequence>
<accession>A0A0A9CSY0</accession>
<proteinExistence type="predicted"/>
<reference evidence="1" key="2">
    <citation type="journal article" date="2015" name="Data Brief">
        <title>Shoot transcriptome of the giant reed, Arundo donax.</title>
        <authorList>
            <person name="Barrero R.A."/>
            <person name="Guerrero F.D."/>
            <person name="Moolhuijzen P."/>
            <person name="Goolsby J.A."/>
            <person name="Tidwell J."/>
            <person name="Bellgard S.E."/>
            <person name="Bellgard M.I."/>
        </authorList>
    </citation>
    <scope>NUCLEOTIDE SEQUENCE</scope>
    <source>
        <tissue evidence="1">Shoot tissue taken approximately 20 cm above the soil surface</tissue>
    </source>
</reference>
<protein>
    <submittedName>
        <fullName evidence="1">Uncharacterized protein</fullName>
    </submittedName>
</protein>
<name>A0A0A9CSY0_ARUDO</name>
<evidence type="ECO:0000313" key="1">
    <source>
        <dbReference type="EMBL" id="JAD76500.1"/>
    </source>
</evidence>
<dbReference type="EMBL" id="GBRH01221395">
    <property type="protein sequence ID" value="JAD76500.1"/>
    <property type="molecule type" value="Transcribed_RNA"/>
</dbReference>
<organism evidence="1">
    <name type="scientific">Arundo donax</name>
    <name type="common">Giant reed</name>
    <name type="synonym">Donax arundinaceus</name>
    <dbReference type="NCBI Taxonomy" id="35708"/>
    <lineage>
        <taxon>Eukaryota</taxon>
        <taxon>Viridiplantae</taxon>
        <taxon>Streptophyta</taxon>
        <taxon>Embryophyta</taxon>
        <taxon>Tracheophyta</taxon>
        <taxon>Spermatophyta</taxon>
        <taxon>Magnoliopsida</taxon>
        <taxon>Liliopsida</taxon>
        <taxon>Poales</taxon>
        <taxon>Poaceae</taxon>
        <taxon>PACMAD clade</taxon>
        <taxon>Arundinoideae</taxon>
        <taxon>Arundineae</taxon>
        <taxon>Arundo</taxon>
    </lineage>
</organism>
<reference evidence="1" key="1">
    <citation type="submission" date="2014-09" db="EMBL/GenBank/DDBJ databases">
        <authorList>
            <person name="Magalhaes I.L.F."/>
            <person name="Oliveira U."/>
            <person name="Santos F.R."/>
            <person name="Vidigal T.H.D.A."/>
            <person name="Brescovit A.D."/>
            <person name="Santos A.J."/>
        </authorList>
    </citation>
    <scope>NUCLEOTIDE SEQUENCE</scope>
    <source>
        <tissue evidence="1">Shoot tissue taken approximately 20 cm above the soil surface</tissue>
    </source>
</reference>